<dbReference type="EMBL" id="BAABJP010000004">
    <property type="protein sequence ID" value="GAA5149718.1"/>
    <property type="molecule type" value="Genomic_DNA"/>
</dbReference>
<organism evidence="1 2">
    <name type="scientific">Pseudonocardia eucalypti</name>
    <dbReference type="NCBI Taxonomy" id="648755"/>
    <lineage>
        <taxon>Bacteria</taxon>
        <taxon>Bacillati</taxon>
        <taxon>Actinomycetota</taxon>
        <taxon>Actinomycetes</taxon>
        <taxon>Pseudonocardiales</taxon>
        <taxon>Pseudonocardiaceae</taxon>
        <taxon>Pseudonocardia</taxon>
    </lineage>
</organism>
<dbReference type="InterPro" id="IPR014729">
    <property type="entry name" value="Rossmann-like_a/b/a_fold"/>
</dbReference>
<proteinExistence type="predicted"/>
<evidence type="ECO:0000313" key="1">
    <source>
        <dbReference type="EMBL" id="GAA5149718.1"/>
    </source>
</evidence>
<gene>
    <name evidence="1" type="ORF">GCM10023321_14040</name>
</gene>
<evidence type="ECO:0000313" key="2">
    <source>
        <dbReference type="Proteomes" id="UP001428817"/>
    </source>
</evidence>
<keyword evidence="2" id="KW-1185">Reference proteome</keyword>
<dbReference type="Proteomes" id="UP001428817">
    <property type="component" value="Unassembled WGS sequence"/>
</dbReference>
<reference evidence="2" key="1">
    <citation type="journal article" date="2019" name="Int. J. Syst. Evol. Microbiol.">
        <title>The Global Catalogue of Microorganisms (GCM) 10K type strain sequencing project: providing services to taxonomists for standard genome sequencing and annotation.</title>
        <authorList>
            <consortium name="The Broad Institute Genomics Platform"/>
            <consortium name="The Broad Institute Genome Sequencing Center for Infectious Disease"/>
            <person name="Wu L."/>
            <person name="Ma J."/>
        </authorList>
    </citation>
    <scope>NUCLEOTIDE SEQUENCE [LARGE SCALE GENOMIC DNA]</scope>
    <source>
        <strain evidence="2">JCM 18303</strain>
    </source>
</reference>
<accession>A0ABP9PQN9</accession>
<sequence>MPIRPSSRRTGAGGSAEILLGSTTLAVSGQARCPVVGVRRWPLGTEAGPVVLGVSSVPADAVAIEVAFDLANRRGRPLVVVVTN</sequence>
<protein>
    <submittedName>
        <fullName evidence="1">Uncharacterized protein</fullName>
    </submittedName>
</protein>
<name>A0ABP9PQN9_9PSEU</name>
<dbReference type="Gene3D" id="3.40.50.620">
    <property type="entry name" value="HUPs"/>
    <property type="match status" value="2"/>
</dbReference>
<comment type="caution">
    <text evidence="1">The sequence shown here is derived from an EMBL/GenBank/DDBJ whole genome shotgun (WGS) entry which is preliminary data.</text>
</comment>